<reference evidence="1 2" key="1">
    <citation type="journal article" date="2020" name="Nat. Food">
        <title>A phased Vanilla planifolia genome enables genetic improvement of flavour and production.</title>
        <authorList>
            <person name="Hasing T."/>
            <person name="Tang H."/>
            <person name="Brym M."/>
            <person name="Khazi F."/>
            <person name="Huang T."/>
            <person name="Chambers A.H."/>
        </authorList>
    </citation>
    <scope>NUCLEOTIDE SEQUENCE [LARGE SCALE GENOMIC DNA]</scope>
    <source>
        <tissue evidence="1">Leaf</tissue>
    </source>
</reference>
<gene>
    <name evidence="1" type="ORF">HPP92_023434</name>
</gene>
<organism evidence="1 2">
    <name type="scientific">Vanilla planifolia</name>
    <name type="common">Vanilla</name>
    <dbReference type="NCBI Taxonomy" id="51239"/>
    <lineage>
        <taxon>Eukaryota</taxon>
        <taxon>Viridiplantae</taxon>
        <taxon>Streptophyta</taxon>
        <taxon>Embryophyta</taxon>
        <taxon>Tracheophyta</taxon>
        <taxon>Spermatophyta</taxon>
        <taxon>Magnoliopsida</taxon>
        <taxon>Liliopsida</taxon>
        <taxon>Asparagales</taxon>
        <taxon>Orchidaceae</taxon>
        <taxon>Vanilloideae</taxon>
        <taxon>Vanilleae</taxon>
        <taxon>Vanilla</taxon>
    </lineage>
</organism>
<dbReference type="EMBL" id="JADCNL010000012">
    <property type="protein sequence ID" value="KAG0458277.1"/>
    <property type="molecule type" value="Genomic_DNA"/>
</dbReference>
<evidence type="ECO:0000313" key="1">
    <source>
        <dbReference type="EMBL" id="KAG0458277.1"/>
    </source>
</evidence>
<protein>
    <submittedName>
        <fullName evidence="1">Uncharacterized protein</fullName>
    </submittedName>
</protein>
<dbReference type="Proteomes" id="UP000636800">
    <property type="component" value="Chromosome 12"/>
</dbReference>
<name>A0A835PYH5_VANPL</name>
<dbReference type="AlphaFoldDB" id="A0A835PYH5"/>
<evidence type="ECO:0000313" key="2">
    <source>
        <dbReference type="Proteomes" id="UP000636800"/>
    </source>
</evidence>
<comment type="caution">
    <text evidence="1">The sequence shown here is derived from an EMBL/GenBank/DDBJ whole genome shotgun (WGS) entry which is preliminary data.</text>
</comment>
<proteinExistence type="predicted"/>
<keyword evidence="2" id="KW-1185">Reference proteome</keyword>
<accession>A0A835PYH5</accession>
<dbReference type="OrthoDB" id="514689at2759"/>
<sequence length="120" mass="13490">MVVATKNMPVEMNNFDNFFASVCSNGRCRMGKWKRRITGPFQALQHRKRSSPEVAVGEEDEDAALLCPRCHFFEACQRYWTASGGLRNVSVGAGCCRHRLSPRVGGEVEYGEVDYAYFCA</sequence>